<evidence type="ECO:0000313" key="3">
    <source>
        <dbReference type="Proteomes" id="UP000245535"/>
    </source>
</evidence>
<feature type="transmembrane region" description="Helical" evidence="1">
    <location>
        <begin position="399"/>
        <end position="418"/>
    </location>
</feature>
<feature type="transmembrane region" description="Helical" evidence="1">
    <location>
        <begin position="227"/>
        <end position="248"/>
    </location>
</feature>
<evidence type="ECO:0008006" key="4">
    <source>
        <dbReference type="Google" id="ProtNLM"/>
    </source>
</evidence>
<evidence type="ECO:0000256" key="1">
    <source>
        <dbReference type="SAM" id="Phobius"/>
    </source>
</evidence>
<dbReference type="EMBL" id="QGDO01000004">
    <property type="protein sequence ID" value="PWJ40936.1"/>
    <property type="molecule type" value="Genomic_DNA"/>
</dbReference>
<feature type="transmembrane region" description="Helical" evidence="1">
    <location>
        <begin position="372"/>
        <end position="393"/>
    </location>
</feature>
<proteinExistence type="predicted"/>
<accession>A0A315Z859</accession>
<keyword evidence="1" id="KW-0812">Transmembrane</keyword>
<feature type="transmembrane region" description="Helical" evidence="1">
    <location>
        <begin position="117"/>
        <end position="138"/>
    </location>
</feature>
<keyword evidence="1" id="KW-1133">Transmembrane helix</keyword>
<comment type="caution">
    <text evidence="2">The sequence shown here is derived from an EMBL/GenBank/DDBJ whole genome shotgun (WGS) entry which is preliminary data.</text>
</comment>
<sequence>MIILLFVFFLIIYSLRKLIKPFLMSPLWLFISFHFTCIVFSYIYYYFVPLSKKINLFNVDRVTSTQFDEVIFYFLLSLVFFSLGALLNLFLLKKKYRRSLRQNLSKSLFLNIKLQSYFSWTINIVFVIIILLYMSVYGSELFLRETYLGSEIASRHLSTLLKFLSLIEVVLLGIVFNNSPKKSLLMFVMLVFLSLGTGSRILVVYCIAYNAIVYINSRGGGTQTLRAVAGLFLTLILYAFVIEFRSQHRHGLYPYLLSVLGDGVNKGFVYNFLFNIYYALIFGVFATVETLEKGVRDWGIIRASLSPLPGFMTDFYSYVPKLKLNQFAPFTYYGQVFLMGKTFSILFSFLSGCVFLRLEIYVRYFLVRGNKIFAFILSFFVFLQIIYSTQYLLRSGVRYFYYLFIIIFLFKFISRVKFPKIRLR</sequence>
<reference evidence="2 3" key="1">
    <citation type="submission" date="2018-03" db="EMBL/GenBank/DDBJ databases">
        <title>Genomic Encyclopedia of Archaeal and Bacterial Type Strains, Phase II (KMG-II): from individual species to whole genera.</title>
        <authorList>
            <person name="Goeker M."/>
        </authorList>
    </citation>
    <scope>NUCLEOTIDE SEQUENCE [LARGE SCALE GENOMIC DNA]</scope>
    <source>
        <strain evidence="2 3">DSM 28229</strain>
    </source>
</reference>
<feature type="transmembrane region" description="Helical" evidence="1">
    <location>
        <begin position="159"/>
        <end position="178"/>
    </location>
</feature>
<feature type="transmembrane region" description="Helical" evidence="1">
    <location>
        <begin position="184"/>
        <end position="215"/>
    </location>
</feature>
<dbReference type="OrthoDB" id="1313572at2"/>
<dbReference type="AlphaFoldDB" id="A0A315Z859"/>
<dbReference type="RefSeq" id="WP_109619822.1">
    <property type="nucleotide sequence ID" value="NZ_QGDO01000004.1"/>
</dbReference>
<keyword evidence="3" id="KW-1185">Reference proteome</keyword>
<dbReference type="Proteomes" id="UP000245535">
    <property type="component" value="Unassembled WGS sequence"/>
</dbReference>
<feature type="transmembrane region" description="Helical" evidence="1">
    <location>
        <begin position="268"/>
        <end position="288"/>
    </location>
</feature>
<gene>
    <name evidence="2" type="ORF">BC781_104202</name>
</gene>
<protein>
    <recommendedName>
        <fullName evidence="4">Oligosaccharide repeat unit polymerase</fullName>
    </recommendedName>
</protein>
<keyword evidence="1" id="KW-0472">Membrane</keyword>
<name>A0A315Z859_SEDFL</name>
<feature type="transmembrane region" description="Helical" evidence="1">
    <location>
        <begin position="26"/>
        <end position="49"/>
    </location>
</feature>
<organism evidence="2 3">
    <name type="scientific">Sediminitomix flava</name>
    <dbReference type="NCBI Taxonomy" id="379075"/>
    <lineage>
        <taxon>Bacteria</taxon>
        <taxon>Pseudomonadati</taxon>
        <taxon>Bacteroidota</taxon>
        <taxon>Cytophagia</taxon>
        <taxon>Cytophagales</taxon>
        <taxon>Flammeovirgaceae</taxon>
        <taxon>Sediminitomix</taxon>
    </lineage>
</organism>
<feature type="transmembrane region" description="Helical" evidence="1">
    <location>
        <begin position="70"/>
        <end position="91"/>
    </location>
</feature>
<feature type="transmembrane region" description="Helical" evidence="1">
    <location>
        <begin position="339"/>
        <end position="360"/>
    </location>
</feature>
<evidence type="ECO:0000313" key="2">
    <source>
        <dbReference type="EMBL" id="PWJ40936.1"/>
    </source>
</evidence>